<dbReference type="Proteomes" id="UP000326921">
    <property type="component" value="Chromosome"/>
</dbReference>
<dbReference type="KEGG" id="sphe:GFH32_11930"/>
<dbReference type="PROSITE" id="PS51257">
    <property type="entry name" value="PROKAR_LIPOPROTEIN"/>
    <property type="match status" value="1"/>
</dbReference>
<dbReference type="AlphaFoldDB" id="A0A5Q0QBP8"/>
<sequence>MNYSYIKRLSTASLCCLLLFSACEKEEKPIVPDLPVQEEKVVLNLLADYKTRPFFKFSTGEVVSKPTGDNWDIRFDNAQLKINGGNMSNPVRSGNGKGIIIHTAYQNVKEIPNLSELKQDNGREDYALGYRSGGTTWYFLDDNNFYIIYPEKTLFIQTADGKGFVKLQIFSFYRDMPSMKGETYDSMSSRMDYFSFRYQYIEKGQRFH</sequence>
<accession>A0A5Q0QBP8</accession>
<organism evidence="1 2">
    <name type="scientific">Sphingobacterium zhuxiongii</name>
    <dbReference type="NCBI Taxonomy" id="2662364"/>
    <lineage>
        <taxon>Bacteria</taxon>
        <taxon>Pseudomonadati</taxon>
        <taxon>Bacteroidota</taxon>
        <taxon>Sphingobacteriia</taxon>
        <taxon>Sphingobacteriales</taxon>
        <taxon>Sphingobacteriaceae</taxon>
        <taxon>Sphingobacterium</taxon>
    </lineage>
</organism>
<evidence type="ECO:0008006" key="3">
    <source>
        <dbReference type="Google" id="ProtNLM"/>
    </source>
</evidence>
<keyword evidence="2" id="KW-1185">Reference proteome</keyword>
<gene>
    <name evidence="1" type="ORF">GFH32_11930</name>
</gene>
<proteinExistence type="predicted"/>
<reference evidence="1 2" key="1">
    <citation type="submission" date="2019-10" db="EMBL/GenBank/DDBJ databases">
        <authorList>
            <person name="Dong K."/>
        </authorList>
    </citation>
    <scope>NUCLEOTIDE SEQUENCE [LARGE SCALE GENOMIC DNA]</scope>
    <source>
        <strain evidence="2">dk4302</strain>
    </source>
</reference>
<dbReference type="CDD" id="cd12105">
    <property type="entry name" value="HmuY"/>
    <property type="match status" value="1"/>
</dbReference>
<evidence type="ECO:0000313" key="1">
    <source>
        <dbReference type="EMBL" id="QGA26983.1"/>
    </source>
</evidence>
<name>A0A5Q0QBP8_9SPHI</name>
<dbReference type="RefSeq" id="WP_153511825.1">
    <property type="nucleotide sequence ID" value="NZ_CP045652.1"/>
</dbReference>
<dbReference type="EMBL" id="CP045652">
    <property type="protein sequence ID" value="QGA26983.1"/>
    <property type="molecule type" value="Genomic_DNA"/>
</dbReference>
<evidence type="ECO:0000313" key="2">
    <source>
        <dbReference type="Proteomes" id="UP000326921"/>
    </source>
</evidence>
<dbReference type="InterPro" id="IPR025921">
    <property type="entry name" value="HmuY"/>
</dbReference>
<protein>
    <recommendedName>
        <fullName evidence="3">Lipoprotein</fullName>
    </recommendedName>
</protein>